<name>A0ABR5SEB3_9BACT</name>
<gene>
    <name evidence="1" type="ORF">ASN18_3367</name>
</gene>
<proteinExistence type="predicted"/>
<protein>
    <submittedName>
        <fullName evidence="1">Uncharacterized protein</fullName>
    </submittedName>
</protein>
<evidence type="ECO:0000313" key="1">
    <source>
        <dbReference type="EMBL" id="KWT73745.1"/>
    </source>
</evidence>
<comment type="caution">
    <text evidence="1">The sequence shown here is derived from an EMBL/GenBank/DDBJ whole genome shotgun (WGS) entry which is preliminary data.</text>
</comment>
<dbReference type="EMBL" id="LNQR01000151">
    <property type="protein sequence ID" value="KWT73745.1"/>
    <property type="molecule type" value="Genomic_DNA"/>
</dbReference>
<sequence length="187" mass="20919">MSKKVCYIQNDETGLFEGSVSEEECSFLMAKADVDPKKGVVKKAGKRRYDNHGVDFAIPHDFNGDVQKRYIRMFNSSREILAEHGRTYPDKDVAKYVGDGYWTGQASEYEAGDEELTSSGERYGFDHNAVAINRIFTYKTPPIIKKGLFVVVGDLGKDDGNIDIRRVNNTGMYALSMAIQICTISGH</sequence>
<evidence type="ECO:0000313" key="2">
    <source>
        <dbReference type="Proteomes" id="UP000060487"/>
    </source>
</evidence>
<dbReference type="Proteomes" id="UP000060487">
    <property type="component" value="Unassembled WGS sequence"/>
</dbReference>
<organism evidence="1 2">
    <name type="scientific">Candidatus Magnetominusculus xianensis</name>
    <dbReference type="NCBI Taxonomy" id="1748249"/>
    <lineage>
        <taxon>Bacteria</taxon>
        <taxon>Pseudomonadati</taxon>
        <taxon>Nitrospirota</taxon>
        <taxon>Nitrospiria</taxon>
        <taxon>Nitrospirales</taxon>
        <taxon>Nitrospiraceae</taxon>
        <taxon>Candidatus Magnetominusculus</taxon>
    </lineage>
</organism>
<keyword evidence="2" id="KW-1185">Reference proteome</keyword>
<accession>A0ABR5SEB3</accession>
<dbReference type="RefSeq" id="WP_085053949.1">
    <property type="nucleotide sequence ID" value="NZ_LNQR01000151.1"/>
</dbReference>
<reference evidence="1 2" key="1">
    <citation type="submission" date="2015-11" db="EMBL/GenBank/DDBJ databases">
        <authorList>
            <person name="Lin W."/>
        </authorList>
    </citation>
    <scope>NUCLEOTIDE SEQUENCE [LARGE SCALE GENOMIC DNA]</scope>
    <source>
        <strain evidence="1 2">HCH-1</strain>
    </source>
</reference>